<dbReference type="GO" id="GO:0005829">
    <property type="term" value="C:cytosol"/>
    <property type="evidence" value="ECO:0007669"/>
    <property type="project" value="TreeGrafter"/>
</dbReference>
<evidence type="ECO:0000313" key="11">
    <source>
        <dbReference type="Proteomes" id="UP001219901"/>
    </source>
</evidence>
<evidence type="ECO:0000256" key="5">
    <source>
        <dbReference type="ARBA" id="ARBA00022840"/>
    </source>
</evidence>
<dbReference type="EC" id="3.6.4.13" evidence="1"/>
<dbReference type="Proteomes" id="UP001321249">
    <property type="component" value="Unassembled WGS sequence"/>
</dbReference>
<evidence type="ECO:0000256" key="4">
    <source>
        <dbReference type="ARBA" id="ARBA00022806"/>
    </source>
</evidence>
<dbReference type="InterPro" id="IPR044742">
    <property type="entry name" value="DEAD/DEAH_RhlB"/>
</dbReference>
<dbReference type="Pfam" id="PF00271">
    <property type="entry name" value="Helicase_C"/>
    <property type="match status" value="1"/>
</dbReference>
<dbReference type="CDD" id="cd18787">
    <property type="entry name" value="SF2_C_DEAD"/>
    <property type="match status" value="1"/>
</dbReference>
<accession>A0AAJ6CUS9</accession>
<evidence type="ECO:0000259" key="7">
    <source>
        <dbReference type="SMART" id="SM00487"/>
    </source>
</evidence>
<reference evidence="10" key="2">
    <citation type="journal article" date="2023" name="Nat. Commun.">
        <title>Cultivation of marine bacteria of the SAR202 clade.</title>
        <authorList>
            <person name="Lim Y."/>
            <person name="Seo J.H."/>
            <person name="Giovannoni S.J."/>
            <person name="Kang I."/>
            <person name="Cho J.C."/>
        </authorList>
    </citation>
    <scope>NUCLEOTIDE SEQUENCE</scope>
    <source>
        <strain evidence="10">JH1073</strain>
    </source>
</reference>
<dbReference type="EMBL" id="WMBE01000001">
    <property type="protein sequence ID" value="MDG0865698.1"/>
    <property type="molecule type" value="Genomic_DNA"/>
</dbReference>
<reference evidence="11" key="3">
    <citation type="submission" date="2023-06" db="EMBL/GenBank/DDBJ databases">
        <title>Pangenomics reveal diversification of enzyme families and niche specialization in globally abundant SAR202 bacteria.</title>
        <authorList>
            <person name="Saw J.H.W."/>
        </authorList>
    </citation>
    <scope>NUCLEOTIDE SEQUENCE [LARGE SCALE GENOMIC DNA]</scope>
    <source>
        <strain evidence="11">JH1073</strain>
    </source>
</reference>
<keyword evidence="3 6" id="KW-0378">Hydrolase</keyword>
<gene>
    <name evidence="9" type="ORF">GKO46_01240</name>
    <name evidence="10" type="ORF">GKO48_07985</name>
</gene>
<dbReference type="CDD" id="cd00268">
    <property type="entry name" value="DEADc"/>
    <property type="match status" value="1"/>
</dbReference>
<evidence type="ECO:0000313" key="10">
    <source>
        <dbReference type="EMBL" id="WFG39559.1"/>
    </source>
</evidence>
<organism evidence="10 11">
    <name type="scientific">Candidatus Lucifugimonas marina</name>
    <dbReference type="NCBI Taxonomy" id="3038979"/>
    <lineage>
        <taxon>Bacteria</taxon>
        <taxon>Bacillati</taxon>
        <taxon>Chloroflexota</taxon>
        <taxon>Dehalococcoidia</taxon>
        <taxon>SAR202 cluster</taxon>
        <taxon>Candidatus Lucifugimonadales</taxon>
        <taxon>Candidatus Lucifugimonadaceae</taxon>
        <taxon>Candidatus Lucifugimonas</taxon>
    </lineage>
</organism>
<keyword evidence="2 6" id="KW-0547">Nucleotide-binding</keyword>
<dbReference type="PROSITE" id="PS00039">
    <property type="entry name" value="DEAD_ATP_HELICASE"/>
    <property type="match status" value="1"/>
</dbReference>
<evidence type="ECO:0000259" key="8">
    <source>
        <dbReference type="SMART" id="SM00490"/>
    </source>
</evidence>
<sequence>MRTDLQGTTDWGGLELEKTIVNSLFNMGYEKPSDIQEASIPWQLEGRDVVAQAVTGSGKTASFGIPMCNLVEADSRDVQGLVLVPTRELAQQVQRELSLIGRDRGISVVAVYGGEPIAKQIRALEQGATIVVGTPGRLKDLMNRRILDLGYVRNAVLDEADEMLDIGFADDMEFILKRTPSTRQTALFSATIPGFIRGLIRRYLDDPRWIQLVNDSKGLETVDEVDQIFYDVASQDKADGIMEILDDIEEGSQILIFRKMQVGVDRLSKGLAGEGFAIKGIHGGMSQSERNRVMNSFRDGSLKMLVATNLAARGLDIPTISHVINYDMPENIEEYVHRIGRTARMGKRGTAVSFIGEWDFELHEQIVAKIGEDKMIRRQFSFY</sequence>
<dbReference type="GO" id="GO:0003724">
    <property type="term" value="F:RNA helicase activity"/>
    <property type="evidence" value="ECO:0007669"/>
    <property type="project" value="UniProtKB-EC"/>
</dbReference>
<feature type="domain" description="Helicase C-terminal" evidence="8">
    <location>
        <begin position="265"/>
        <end position="346"/>
    </location>
</feature>
<name>A0AAJ6CUS9_9CHLR</name>
<evidence type="ECO:0000313" key="9">
    <source>
        <dbReference type="EMBL" id="MDG0865698.1"/>
    </source>
</evidence>
<dbReference type="GO" id="GO:0016787">
    <property type="term" value="F:hydrolase activity"/>
    <property type="evidence" value="ECO:0007669"/>
    <property type="project" value="UniProtKB-KW"/>
</dbReference>
<dbReference type="InterPro" id="IPR000629">
    <property type="entry name" value="RNA-helicase_DEAD-box_CS"/>
</dbReference>
<comment type="similarity">
    <text evidence="6">Belongs to the DEAD box helicase family.</text>
</comment>
<dbReference type="RefSeq" id="WP_342823383.1">
    <property type="nucleotide sequence ID" value="NZ_CP046146.1"/>
</dbReference>
<dbReference type="AlphaFoldDB" id="A0AAJ6CUS9"/>
<keyword evidence="11" id="KW-1185">Reference proteome</keyword>
<feature type="domain" description="Helicase ATP-binding" evidence="7">
    <location>
        <begin position="28"/>
        <end position="228"/>
    </location>
</feature>
<evidence type="ECO:0000256" key="2">
    <source>
        <dbReference type="ARBA" id="ARBA00022741"/>
    </source>
</evidence>
<dbReference type="InterPro" id="IPR050547">
    <property type="entry name" value="DEAD_box_RNA_helicases"/>
</dbReference>
<dbReference type="SMART" id="SM00487">
    <property type="entry name" value="DEXDc"/>
    <property type="match status" value="1"/>
</dbReference>
<evidence type="ECO:0000256" key="1">
    <source>
        <dbReference type="ARBA" id="ARBA00012552"/>
    </source>
</evidence>
<dbReference type="InterPro" id="IPR014001">
    <property type="entry name" value="Helicase_ATP-bd"/>
</dbReference>
<dbReference type="InterPro" id="IPR001650">
    <property type="entry name" value="Helicase_C-like"/>
</dbReference>
<dbReference type="PANTHER" id="PTHR47963">
    <property type="entry name" value="DEAD-BOX ATP-DEPENDENT RNA HELICASE 47, MITOCHONDRIAL"/>
    <property type="match status" value="1"/>
</dbReference>
<proteinExistence type="inferred from homology"/>
<evidence type="ECO:0000256" key="3">
    <source>
        <dbReference type="ARBA" id="ARBA00022801"/>
    </source>
</evidence>
<reference evidence="11 12" key="1">
    <citation type="submission" date="2019-11" db="EMBL/GenBank/DDBJ databases">
        <authorList>
            <person name="Cho J.-C."/>
        </authorList>
    </citation>
    <scope>NUCLEOTIDE SEQUENCE [LARGE SCALE GENOMIC DNA]</scope>
    <source>
        <strain evidence="10 11">JH1073</strain>
        <strain evidence="9 12">JH702</strain>
    </source>
</reference>
<dbReference type="GO" id="GO:0005524">
    <property type="term" value="F:ATP binding"/>
    <property type="evidence" value="ECO:0007669"/>
    <property type="project" value="UniProtKB-KW"/>
</dbReference>
<evidence type="ECO:0000256" key="6">
    <source>
        <dbReference type="RuleBase" id="RU000492"/>
    </source>
</evidence>
<keyword evidence="4 6" id="KW-0347">Helicase</keyword>
<keyword evidence="5 6" id="KW-0067">ATP-binding</keyword>
<dbReference type="GO" id="GO:0005840">
    <property type="term" value="C:ribosome"/>
    <property type="evidence" value="ECO:0007669"/>
    <property type="project" value="TreeGrafter"/>
</dbReference>
<dbReference type="InterPro" id="IPR027417">
    <property type="entry name" value="P-loop_NTPase"/>
</dbReference>
<dbReference type="Gene3D" id="3.40.50.300">
    <property type="entry name" value="P-loop containing nucleotide triphosphate hydrolases"/>
    <property type="match status" value="2"/>
</dbReference>
<dbReference type="InterPro" id="IPR011545">
    <property type="entry name" value="DEAD/DEAH_box_helicase_dom"/>
</dbReference>
<protein>
    <recommendedName>
        <fullName evidence="1">RNA helicase</fullName>
        <ecNumber evidence="1">3.6.4.13</ecNumber>
    </recommendedName>
</protein>
<dbReference type="Proteomes" id="UP001219901">
    <property type="component" value="Chromosome"/>
</dbReference>
<dbReference type="GO" id="GO:0009409">
    <property type="term" value="P:response to cold"/>
    <property type="evidence" value="ECO:0007669"/>
    <property type="project" value="TreeGrafter"/>
</dbReference>
<dbReference type="GO" id="GO:0033592">
    <property type="term" value="F:RNA strand annealing activity"/>
    <property type="evidence" value="ECO:0007669"/>
    <property type="project" value="TreeGrafter"/>
</dbReference>
<dbReference type="EMBL" id="CP046147">
    <property type="protein sequence ID" value="WFG39559.1"/>
    <property type="molecule type" value="Genomic_DNA"/>
</dbReference>
<dbReference type="Pfam" id="PF00270">
    <property type="entry name" value="DEAD"/>
    <property type="match status" value="1"/>
</dbReference>
<evidence type="ECO:0000313" key="12">
    <source>
        <dbReference type="Proteomes" id="UP001321249"/>
    </source>
</evidence>
<dbReference type="SUPFAM" id="SSF52540">
    <property type="entry name" value="P-loop containing nucleoside triphosphate hydrolases"/>
    <property type="match status" value="1"/>
</dbReference>
<dbReference type="PANTHER" id="PTHR47963:SF8">
    <property type="entry name" value="ATP-DEPENDENT RNA HELICASE DEAD"/>
    <property type="match status" value="1"/>
</dbReference>
<dbReference type="SMART" id="SM00490">
    <property type="entry name" value="HELICc"/>
    <property type="match status" value="1"/>
</dbReference>